<reference evidence="1 2" key="1">
    <citation type="submission" date="2020-08" db="EMBL/GenBank/DDBJ databases">
        <title>Genomic Encyclopedia of Type Strains, Phase IV (KMG-V): Genome sequencing to study the core and pangenomes of soil and plant-associated prokaryotes.</title>
        <authorList>
            <person name="Whitman W."/>
        </authorList>
    </citation>
    <scope>NUCLEOTIDE SEQUENCE [LARGE SCALE GENOMIC DNA]</scope>
    <source>
        <strain evidence="1 2">JPY162</strain>
    </source>
</reference>
<dbReference type="AlphaFoldDB" id="A0A7W8L5V9"/>
<name>A0A7W8L5V9_9BURK</name>
<accession>A0A7W8L5V9</accession>
<dbReference type="EMBL" id="JACHDE010000004">
    <property type="protein sequence ID" value="MBB5401060.1"/>
    <property type="molecule type" value="Genomic_DNA"/>
</dbReference>
<evidence type="ECO:0000313" key="1">
    <source>
        <dbReference type="EMBL" id="MBB5401060.1"/>
    </source>
</evidence>
<proteinExistence type="predicted"/>
<protein>
    <submittedName>
        <fullName evidence="1">Uncharacterized protein</fullName>
    </submittedName>
</protein>
<comment type="caution">
    <text evidence="1">The sequence shown here is derived from an EMBL/GenBank/DDBJ whole genome shotgun (WGS) entry which is preliminary data.</text>
</comment>
<organism evidence="1 2">
    <name type="scientific">Paraburkholderia youngii</name>
    <dbReference type="NCBI Taxonomy" id="2782701"/>
    <lineage>
        <taxon>Bacteria</taxon>
        <taxon>Pseudomonadati</taxon>
        <taxon>Pseudomonadota</taxon>
        <taxon>Betaproteobacteria</taxon>
        <taxon>Burkholderiales</taxon>
        <taxon>Burkholderiaceae</taxon>
        <taxon>Paraburkholderia</taxon>
    </lineage>
</organism>
<gene>
    <name evidence="1" type="ORF">HDG41_003115</name>
</gene>
<sequence>MRALLDFLAERFAQVSDQPASPLGLPLEQPMSA</sequence>
<dbReference type="Proteomes" id="UP000592820">
    <property type="component" value="Unassembled WGS sequence"/>
</dbReference>
<evidence type="ECO:0000313" key="2">
    <source>
        <dbReference type="Proteomes" id="UP000592820"/>
    </source>
</evidence>